<reference evidence="2 3" key="1">
    <citation type="submission" date="2013-12" db="EMBL/GenBank/DDBJ databases">
        <authorList>
            <person name="Cubeta M."/>
            <person name="Pakala S."/>
            <person name="Fedorova N."/>
            <person name="Thomas E."/>
            <person name="Dean R."/>
            <person name="Jabaji S."/>
            <person name="Neate S."/>
            <person name="Toda T."/>
            <person name="Tavantzis S."/>
            <person name="Vilgalys R."/>
            <person name="Bharathan N."/>
            <person name="Pakala S."/>
            <person name="Losada L.S."/>
            <person name="Zafar N."/>
            <person name="Nierman W."/>
        </authorList>
    </citation>
    <scope>NUCLEOTIDE SEQUENCE [LARGE SCALE GENOMIC DNA]</scope>
    <source>
        <strain evidence="2 3">123E</strain>
    </source>
</reference>
<keyword evidence="1" id="KW-0175">Coiled coil</keyword>
<dbReference type="STRING" id="1423351.A0A074RW61"/>
<evidence type="ECO:0000256" key="1">
    <source>
        <dbReference type="SAM" id="Coils"/>
    </source>
</evidence>
<dbReference type="EMBL" id="AZST01000177">
    <property type="protein sequence ID" value="KEP51321.1"/>
    <property type="molecule type" value="Genomic_DNA"/>
</dbReference>
<name>A0A074RW61_9AGAM</name>
<dbReference type="Proteomes" id="UP000027456">
    <property type="component" value="Unassembled WGS sequence"/>
</dbReference>
<sequence>MARRNEQELAAQDSLVVIGNVDLFGVAGLSGKLEKWQGPAPSHVVVLPNHPIAIERVTLAKDLHLPTVIHDLRGSAFDTITFSNVSVYHQNYGFDKTKAVGWHFNADLVINESCGALRDVLSTALGVSEPTLSAYMFLGTEGGWDRPPSLHSFTLEGVFAGLAVKPIDGIVLSKIAVRVFGIRTMKYDPTPRTALAYGFSVFGNMNLEVPGSVFPLTLDYEVREYSGTVSLVASRDSWENPMGANELELSGISFSTSFALSSPWNSLTFDVSANLNYEDVSTTFQGTYSPRGTFDLQAPIHDVTLETIDTLFRLISEDDLALPDLDVSLGTAKLTLRSDHGFSIALERVTIGGHTSHSASLAITPNNATLRGNLTTNVVQFGEIELKDPFLQVTFEKKESSKNTDVIIGGNVTFSTLNFPAAVYLYKSPDLSAQSLEWTVLAALTVGNDALALSKVLPEVEGTAFDLALTHTVFVAASRDDPSLGNMITSGFAFHQGVQVCAAVGEIDALNSLMRGPVPGLTISANWSAANGFDLQVYMPTPTRLSLGNGVTTTPFTLAIATKPEVQLILSAGLNVPVAHSSTPLVFTLSLGASFTSAQATGQMSGWWVNPFGISPNVKVGPNMGLSISVLYATFVATGLPSGLAIQGGLMIGQTQAQLALRIDEDPMKELLSGELESLSITDLVDFASDIIDAQIPKPPHDLLDFQKVQLYICPAGVDIGRTFYPQGFSFQSDATLFGKKANDVKCVVVTDKVSIKGRVENLALGPLTVRGATDPSANFDCELGAVDQRLLIDGVISLFGQESPALIVVELLPTPKFEWFTPVKFTNLLSFQLRGTLVGSISFTDLSDADFSLDAVFEQHILQYIHDQILVQFGQAGRSVKDGIEAAQKDLDKAEAAWKDGTDQAKATLDEAKKTWDEKNERVTTESNKVIDGYNKEIERLQNDITSAQKDYDAVMNLVQNAVRAAERDRARALNSAQHDIDKAQREMISNINATQRAVDIAAQDFEAAYGPAQAAIEQAYRDSQTIQNEIDSVYSTIHEYENAPAIEFWKKLAIPGLYVTIGALETSKAVADGVLQVAQAMLTSTNYLALKAAYESAKAALVVVRHASQAAIDVAKAAFVAADTTSQASLDIAIAGLEVVKHGVEWAVLQGAKEALRVYQEAHGEAFRAATQALIDLTRCAEYIAYQTAQVGLEFTRAASITIDVARAALEVARKVGDDALTIGQRVADHPLDALEIRAVRLSGNLRDMVGTDDSMANPFAAHIEGVVAGQPFTLDGEFNLGKAADFITFIFEHLWDQVKNAM</sequence>
<gene>
    <name evidence="2" type="ORF">V565_063670</name>
</gene>
<dbReference type="OrthoDB" id="3219467at2759"/>
<protein>
    <submittedName>
        <fullName evidence="2">Uncharacterized protein</fullName>
    </submittedName>
</protein>
<keyword evidence="3" id="KW-1185">Reference proteome</keyword>
<evidence type="ECO:0000313" key="3">
    <source>
        <dbReference type="Proteomes" id="UP000027456"/>
    </source>
</evidence>
<comment type="caution">
    <text evidence="2">The sequence shown here is derived from an EMBL/GenBank/DDBJ whole genome shotgun (WGS) entry which is preliminary data.</text>
</comment>
<organism evidence="2 3">
    <name type="scientific">Rhizoctonia solani 123E</name>
    <dbReference type="NCBI Taxonomy" id="1423351"/>
    <lineage>
        <taxon>Eukaryota</taxon>
        <taxon>Fungi</taxon>
        <taxon>Dikarya</taxon>
        <taxon>Basidiomycota</taxon>
        <taxon>Agaricomycotina</taxon>
        <taxon>Agaricomycetes</taxon>
        <taxon>Cantharellales</taxon>
        <taxon>Ceratobasidiaceae</taxon>
        <taxon>Rhizoctonia</taxon>
    </lineage>
</organism>
<feature type="coiled-coil region" evidence="1">
    <location>
        <begin position="932"/>
        <end position="959"/>
    </location>
</feature>
<accession>A0A074RW61</accession>
<proteinExistence type="predicted"/>
<evidence type="ECO:0000313" key="2">
    <source>
        <dbReference type="EMBL" id="KEP51321.1"/>
    </source>
</evidence>
<dbReference type="HOGENOM" id="CLU_001101_0_0_1"/>